<accession>A0A1H6JB63</accession>
<name>A0A1H6JB63_9EURY</name>
<feature type="region of interest" description="Disordered" evidence="1">
    <location>
        <begin position="54"/>
        <end position="87"/>
    </location>
</feature>
<evidence type="ECO:0000259" key="2">
    <source>
        <dbReference type="PROSITE" id="PS50926"/>
    </source>
</evidence>
<dbReference type="Proteomes" id="UP000199215">
    <property type="component" value="Unassembled WGS sequence"/>
</dbReference>
<proteinExistence type="predicted"/>
<dbReference type="AlphaFoldDB" id="A0A1H6JB63"/>
<evidence type="ECO:0000256" key="1">
    <source>
        <dbReference type="SAM" id="MobiDB-lite"/>
    </source>
</evidence>
<sequence length="142" mass="15240">MTEIPNSLRLLYETTLEKHDDKYTISIPKEIVDGSSLTTDDVYRVALLASTNGAQDEAASDLATNDSDPDRHDTGAPPVEEGEVRSVTIDTLGDQGDGIAKVERGFIVIVPGTQPGDKADVEITDVKNSVAFAEPVTEPEVR</sequence>
<reference evidence="3 4" key="1">
    <citation type="submission" date="2016-10" db="EMBL/GenBank/DDBJ databases">
        <authorList>
            <person name="de Groot N.N."/>
        </authorList>
    </citation>
    <scope>NUCLEOTIDE SEQUENCE [LARGE SCALE GENOMIC DNA]</scope>
    <source>
        <strain evidence="3 4">IBRC-M10418</strain>
    </source>
</reference>
<dbReference type="Gene3D" id="2.40.50.140">
    <property type="entry name" value="Nucleic acid-binding proteins"/>
    <property type="match status" value="1"/>
</dbReference>
<dbReference type="STRING" id="1267564.SAMN05192561_10752"/>
<dbReference type="InterPro" id="IPR002792">
    <property type="entry name" value="TRAM_dom"/>
</dbReference>
<evidence type="ECO:0000313" key="3">
    <source>
        <dbReference type="EMBL" id="SEH56218.1"/>
    </source>
</evidence>
<feature type="domain" description="TRAM" evidence="2">
    <location>
        <begin position="78"/>
        <end position="137"/>
    </location>
</feature>
<evidence type="ECO:0000313" key="4">
    <source>
        <dbReference type="Proteomes" id="UP000199215"/>
    </source>
</evidence>
<dbReference type="SUPFAM" id="SSF50249">
    <property type="entry name" value="Nucleic acid-binding proteins"/>
    <property type="match status" value="1"/>
</dbReference>
<dbReference type="RefSeq" id="WP_092817290.1">
    <property type="nucleotide sequence ID" value="NZ_FNWU01000007.1"/>
</dbReference>
<organism evidence="3 4">
    <name type="scientific">Halopenitus malekzadehii</name>
    <dbReference type="NCBI Taxonomy" id="1267564"/>
    <lineage>
        <taxon>Archaea</taxon>
        <taxon>Methanobacteriati</taxon>
        <taxon>Methanobacteriota</taxon>
        <taxon>Stenosarchaea group</taxon>
        <taxon>Halobacteria</taxon>
        <taxon>Halobacteriales</taxon>
        <taxon>Haloferacaceae</taxon>
        <taxon>Halopenitus</taxon>
    </lineage>
</organism>
<dbReference type="PROSITE" id="PS50926">
    <property type="entry name" value="TRAM"/>
    <property type="match status" value="1"/>
</dbReference>
<protein>
    <submittedName>
        <fullName evidence="3">Predicted RNA-binding protein, contains TRAM domain</fullName>
    </submittedName>
</protein>
<dbReference type="OrthoDB" id="28569at2157"/>
<keyword evidence="4" id="KW-1185">Reference proteome</keyword>
<gene>
    <name evidence="3" type="ORF">SAMN05192561_10752</name>
</gene>
<dbReference type="Pfam" id="PF01938">
    <property type="entry name" value="TRAM"/>
    <property type="match status" value="1"/>
</dbReference>
<dbReference type="InterPro" id="IPR012340">
    <property type="entry name" value="NA-bd_OB-fold"/>
</dbReference>
<dbReference type="EMBL" id="FNWU01000007">
    <property type="protein sequence ID" value="SEH56218.1"/>
    <property type="molecule type" value="Genomic_DNA"/>
</dbReference>